<comment type="subcellular location">
    <subcellularLocation>
        <location evidence="1">Membrane</location>
        <topology evidence="1">Multi-pass membrane protein</topology>
    </subcellularLocation>
</comment>
<organism evidence="12 13">
    <name type="scientific">Chloropicon primus</name>
    <dbReference type="NCBI Taxonomy" id="1764295"/>
    <lineage>
        <taxon>Eukaryota</taxon>
        <taxon>Viridiplantae</taxon>
        <taxon>Chlorophyta</taxon>
        <taxon>Chloropicophyceae</taxon>
        <taxon>Chloropicales</taxon>
        <taxon>Chloropicaceae</taxon>
        <taxon>Chloropicon</taxon>
    </lineage>
</organism>
<evidence type="ECO:0000313" key="12">
    <source>
        <dbReference type="EMBL" id="QDZ21000.1"/>
    </source>
</evidence>
<keyword evidence="6 10" id="KW-0472">Membrane</keyword>
<dbReference type="InterPro" id="IPR014710">
    <property type="entry name" value="RmlC-like_jellyroll"/>
</dbReference>
<keyword evidence="3 10" id="KW-0812">Transmembrane</keyword>
<dbReference type="GO" id="GO:0005249">
    <property type="term" value="F:voltage-gated potassium channel activity"/>
    <property type="evidence" value="ECO:0007669"/>
    <property type="project" value="InterPro"/>
</dbReference>
<feature type="region of interest" description="Disordered" evidence="9">
    <location>
        <begin position="536"/>
        <end position="557"/>
    </location>
</feature>
<dbReference type="AlphaFoldDB" id="A0A5B8MNW0"/>
<evidence type="ECO:0000256" key="10">
    <source>
        <dbReference type="SAM" id="Phobius"/>
    </source>
</evidence>
<feature type="compositionally biased region" description="Polar residues" evidence="9">
    <location>
        <begin position="625"/>
        <end position="637"/>
    </location>
</feature>
<evidence type="ECO:0000256" key="5">
    <source>
        <dbReference type="ARBA" id="ARBA00023065"/>
    </source>
</evidence>
<evidence type="ECO:0000256" key="7">
    <source>
        <dbReference type="ARBA" id="ARBA00023286"/>
    </source>
</evidence>
<dbReference type="SUPFAM" id="SSF81324">
    <property type="entry name" value="Voltage-gated potassium channels"/>
    <property type="match status" value="1"/>
</dbReference>
<dbReference type="Gene3D" id="1.10.287.630">
    <property type="entry name" value="Helix hairpin bin"/>
    <property type="match status" value="1"/>
</dbReference>
<keyword evidence="2" id="KW-0813">Transport</keyword>
<dbReference type="InterPro" id="IPR000595">
    <property type="entry name" value="cNMP-bd_dom"/>
</dbReference>
<feature type="transmembrane region" description="Helical" evidence="10">
    <location>
        <begin position="231"/>
        <end position="250"/>
    </location>
</feature>
<dbReference type="GO" id="GO:0098855">
    <property type="term" value="C:HCN channel complex"/>
    <property type="evidence" value="ECO:0007669"/>
    <property type="project" value="TreeGrafter"/>
</dbReference>
<evidence type="ECO:0000256" key="9">
    <source>
        <dbReference type="SAM" id="MobiDB-lite"/>
    </source>
</evidence>
<sequence>MSTALRKLLPRGRNSRKPPGAGKATSSAGKEIEQYLSKNLQLYKISRNKRMSFFKNIFGTVSPSSASSTNYYEERMDSKKVKYDPKTTFRARWDLLMGCCIMYTCGILPLRVAFGDNEFGFFSMMDLLIDCGFMVDIYINFNTGYDDGGIIIMDPTFVRQKYMKTWFLFDLVSSFPFDLLLLTSSTSKKNYLYFRLPKLLRIFRLPRLFRYLKRWQDVLPINSAALRTFKLVFLILAFAHLNACMQFLVAELEGFPDDGWVARVHVTDAPTLAQYLHALFRALSHMLCIGYGQEPPKTQLEIWIIICSMMSGASFYIVLIGIMSSLMLSMDRSGAKYREQMEIWTEYFAYARIPQKLRSRVVKYYKYRWYTRKYFDEIALVSELSPALQNDISMHICKDLVQKVPIFKACRPVVLASLVPALRPVTLIPNELIYRTGEIANEMFFILHGEIAIESATGEVFTTLSSGSYFGEFPLIYDRKLSRTAHARATSHVELYSLQRKKFDVICQVYPEFLELMRSIADARTMIFKAQNEQLKNSEVEENEEEEEQKKDGRKSSIADIDVKVSDSYLYSAQTKRNDTPGITYGQRGERVIFNPGTVAKAEWKSGMKGFFSKFSPGRSKKPSTSRNQLGAPTTTFPDKASKKASIQMSSDALKDLHQEEWFQKLSKAIEKSMEADQDIVSEPSSKEKPKDGGEGDAAGKAKNGAPDSAKKDKDGDGKNKK</sequence>
<keyword evidence="8" id="KW-0407">Ion channel</keyword>
<dbReference type="InterPro" id="IPR005821">
    <property type="entry name" value="Ion_trans_dom"/>
</dbReference>
<keyword evidence="7" id="KW-1071">Ligand-gated ion channel</keyword>
<dbReference type="OrthoDB" id="426293at2759"/>
<evidence type="ECO:0000313" key="13">
    <source>
        <dbReference type="Proteomes" id="UP000316726"/>
    </source>
</evidence>
<evidence type="ECO:0000259" key="11">
    <source>
        <dbReference type="PROSITE" id="PS50042"/>
    </source>
</evidence>
<dbReference type="GO" id="GO:0035725">
    <property type="term" value="P:sodium ion transmembrane transport"/>
    <property type="evidence" value="ECO:0007669"/>
    <property type="project" value="TreeGrafter"/>
</dbReference>
<dbReference type="PRINTS" id="PR01463">
    <property type="entry name" value="EAGCHANLFMLY"/>
</dbReference>
<dbReference type="InterPro" id="IPR051413">
    <property type="entry name" value="K/Na_HCN_channel"/>
</dbReference>
<evidence type="ECO:0000256" key="2">
    <source>
        <dbReference type="ARBA" id="ARBA00022448"/>
    </source>
</evidence>
<keyword evidence="4 10" id="KW-1133">Transmembrane helix</keyword>
<feature type="transmembrane region" description="Helical" evidence="10">
    <location>
        <begin position="165"/>
        <end position="182"/>
    </location>
</feature>
<dbReference type="PROSITE" id="PS50042">
    <property type="entry name" value="CNMP_BINDING_3"/>
    <property type="match status" value="1"/>
</dbReference>
<dbReference type="PANTHER" id="PTHR45689">
    <property type="entry name" value="I[[H]] CHANNEL, ISOFORM E"/>
    <property type="match status" value="1"/>
</dbReference>
<keyword evidence="13" id="KW-1185">Reference proteome</keyword>
<feature type="compositionally biased region" description="Basic and acidic residues" evidence="9">
    <location>
        <begin position="709"/>
        <end position="722"/>
    </location>
</feature>
<dbReference type="InterPro" id="IPR003938">
    <property type="entry name" value="K_chnl_volt-dep_EAG/ELK/ERG"/>
</dbReference>
<evidence type="ECO:0000256" key="1">
    <source>
        <dbReference type="ARBA" id="ARBA00004141"/>
    </source>
</evidence>
<evidence type="ECO:0000256" key="3">
    <source>
        <dbReference type="ARBA" id="ARBA00022692"/>
    </source>
</evidence>
<dbReference type="Pfam" id="PF00520">
    <property type="entry name" value="Ion_trans"/>
    <property type="match status" value="1"/>
</dbReference>
<feature type="region of interest" description="Disordered" evidence="9">
    <location>
        <begin position="673"/>
        <end position="722"/>
    </location>
</feature>
<feature type="region of interest" description="Disordered" evidence="9">
    <location>
        <begin position="1"/>
        <end position="29"/>
    </location>
</feature>
<evidence type="ECO:0000256" key="8">
    <source>
        <dbReference type="ARBA" id="ARBA00023303"/>
    </source>
</evidence>
<dbReference type="Pfam" id="PF00027">
    <property type="entry name" value="cNMP_binding"/>
    <property type="match status" value="1"/>
</dbReference>
<dbReference type="PANTHER" id="PTHR45689:SF5">
    <property type="entry name" value="I[[H]] CHANNEL, ISOFORM E"/>
    <property type="match status" value="1"/>
</dbReference>
<feature type="transmembrane region" description="Helical" evidence="10">
    <location>
        <begin position="302"/>
        <end position="328"/>
    </location>
</feature>
<feature type="compositionally biased region" description="Basic and acidic residues" evidence="9">
    <location>
        <begin position="685"/>
        <end position="700"/>
    </location>
</feature>
<proteinExistence type="predicted"/>
<dbReference type="Gene3D" id="1.10.287.70">
    <property type="match status" value="1"/>
</dbReference>
<feature type="domain" description="Cyclic nucleotide-binding" evidence="11">
    <location>
        <begin position="406"/>
        <end position="506"/>
    </location>
</feature>
<dbReference type="CDD" id="cd00038">
    <property type="entry name" value="CAP_ED"/>
    <property type="match status" value="1"/>
</dbReference>
<dbReference type="SMART" id="SM00100">
    <property type="entry name" value="cNMP"/>
    <property type="match status" value="1"/>
</dbReference>
<dbReference type="Gene3D" id="2.60.120.10">
    <property type="entry name" value="Jelly Rolls"/>
    <property type="match status" value="1"/>
</dbReference>
<reference evidence="12 13" key="1">
    <citation type="submission" date="2018-07" db="EMBL/GenBank/DDBJ databases">
        <title>The complete nuclear genome of the prasinophyte Chloropicon primus (CCMP1205).</title>
        <authorList>
            <person name="Pombert J.-F."/>
            <person name="Otis C."/>
            <person name="Turmel M."/>
            <person name="Lemieux C."/>
        </authorList>
    </citation>
    <scope>NUCLEOTIDE SEQUENCE [LARGE SCALE GENOMIC DNA]</scope>
    <source>
        <strain evidence="12 13">CCMP1205</strain>
    </source>
</reference>
<dbReference type="EMBL" id="CP031037">
    <property type="protein sequence ID" value="QDZ21000.1"/>
    <property type="molecule type" value="Genomic_DNA"/>
</dbReference>
<feature type="compositionally biased region" description="Basic and acidic residues" evidence="9">
    <location>
        <begin position="548"/>
        <end position="557"/>
    </location>
</feature>
<dbReference type="GO" id="GO:0003254">
    <property type="term" value="P:regulation of membrane depolarization"/>
    <property type="evidence" value="ECO:0007669"/>
    <property type="project" value="TreeGrafter"/>
</dbReference>
<dbReference type="Proteomes" id="UP000316726">
    <property type="component" value="Chromosome 4"/>
</dbReference>
<evidence type="ECO:0000256" key="6">
    <source>
        <dbReference type="ARBA" id="ARBA00023136"/>
    </source>
</evidence>
<name>A0A5B8MNW0_9CHLO</name>
<evidence type="ECO:0000256" key="4">
    <source>
        <dbReference type="ARBA" id="ARBA00022989"/>
    </source>
</evidence>
<accession>A0A5B8MNW0</accession>
<keyword evidence="5" id="KW-0406">Ion transport</keyword>
<dbReference type="FunFam" id="1.10.287.630:FF:000001">
    <property type="entry name" value="Cyclic nucleotide-gated channel alpha 3"/>
    <property type="match status" value="1"/>
</dbReference>
<protein>
    <submittedName>
        <fullName evidence="12">Voltage-gated ion channel splice protein</fullName>
    </submittedName>
</protein>
<gene>
    <name evidence="12" type="ORF">A3770_04p35180</name>
</gene>
<feature type="transmembrane region" description="Helical" evidence="10">
    <location>
        <begin position="95"/>
        <end position="114"/>
    </location>
</feature>
<dbReference type="SUPFAM" id="SSF51206">
    <property type="entry name" value="cAMP-binding domain-like"/>
    <property type="match status" value="1"/>
</dbReference>
<feature type="region of interest" description="Disordered" evidence="9">
    <location>
        <begin position="612"/>
        <end position="652"/>
    </location>
</feature>
<dbReference type="InterPro" id="IPR018490">
    <property type="entry name" value="cNMP-bd_dom_sf"/>
</dbReference>